<gene>
    <name evidence="1" type="ORF">KUDE01_017079</name>
</gene>
<sequence>MTSLQQTLLSREKFSLDFVLEVLVCLAPLKLACQLATPLSSLHRSLAVMLLPFEVCEVCCVCHSHANPGDNPSHLFSETSVHGPRLYSGYVQLPCSALILKGLEDGMEAILGARLICKCRPYAL</sequence>
<evidence type="ECO:0000313" key="2">
    <source>
        <dbReference type="Proteomes" id="UP001228049"/>
    </source>
</evidence>
<reference evidence="1" key="1">
    <citation type="submission" date="2023-04" db="EMBL/GenBank/DDBJ databases">
        <title>Chromosome-level genome of Chaenocephalus aceratus.</title>
        <authorList>
            <person name="Park H."/>
        </authorList>
    </citation>
    <scope>NUCLEOTIDE SEQUENCE</scope>
    <source>
        <strain evidence="1">DE</strain>
        <tissue evidence="1">Muscle</tissue>
    </source>
</reference>
<evidence type="ECO:0000313" key="1">
    <source>
        <dbReference type="EMBL" id="KAK1897547.1"/>
    </source>
</evidence>
<accession>A0AAD9FCL4</accession>
<proteinExistence type="predicted"/>
<keyword evidence="2" id="KW-1185">Reference proteome</keyword>
<organism evidence="1 2">
    <name type="scientific">Dissostichus eleginoides</name>
    <name type="common">Patagonian toothfish</name>
    <name type="synonym">Dissostichus amissus</name>
    <dbReference type="NCBI Taxonomy" id="100907"/>
    <lineage>
        <taxon>Eukaryota</taxon>
        <taxon>Metazoa</taxon>
        <taxon>Chordata</taxon>
        <taxon>Craniata</taxon>
        <taxon>Vertebrata</taxon>
        <taxon>Euteleostomi</taxon>
        <taxon>Actinopterygii</taxon>
        <taxon>Neopterygii</taxon>
        <taxon>Teleostei</taxon>
        <taxon>Neoteleostei</taxon>
        <taxon>Acanthomorphata</taxon>
        <taxon>Eupercaria</taxon>
        <taxon>Perciformes</taxon>
        <taxon>Notothenioidei</taxon>
        <taxon>Nototheniidae</taxon>
        <taxon>Dissostichus</taxon>
    </lineage>
</organism>
<dbReference type="AlphaFoldDB" id="A0AAD9FCL4"/>
<name>A0AAD9FCL4_DISEL</name>
<dbReference type="EMBL" id="JASDAP010000009">
    <property type="protein sequence ID" value="KAK1897547.1"/>
    <property type="molecule type" value="Genomic_DNA"/>
</dbReference>
<comment type="caution">
    <text evidence="1">The sequence shown here is derived from an EMBL/GenBank/DDBJ whole genome shotgun (WGS) entry which is preliminary data.</text>
</comment>
<dbReference type="Proteomes" id="UP001228049">
    <property type="component" value="Unassembled WGS sequence"/>
</dbReference>
<protein>
    <submittedName>
        <fullName evidence="1">Protein STU1</fullName>
    </submittedName>
</protein>